<evidence type="ECO:0000256" key="8">
    <source>
        <dbReference type="RuleBase" id="RU365098"/>
    </source>
</evidence>
<keyword evidence="3 8" id="KW-0004">4Fe-4S</keyword>
<evidence type="ECO:0000313" key="10">
    <source>
        <dbReference type="Proteomes" id="UP000049127"/>
    </source>
</evidence>
<evidence type="ECO:0000256" key="1">
    <source>
        <dbReference type="ARBA" id="ARBA00001966"/>
    </source>
</evidence>
<dbReference type="InterPro" id="IPR000813">
    <property type="entry name" value="7Fe_ferredoxin"/>
</dbReference>
<dbReference type="PROSITE" id="PS51379">
    <property type="entry name" value="4FE4S_FER_2"/>
    <property type="match status" value="2"/>
</dbReference>
<organism evidence="9 10">
    <name type="scientific">Paraclostridium sordellii</name>
    <name type="common">Clostridium sordellii</name>
    <dbReference type="NCBI Taxonomy" id="1505"/>
    <lineage>
        <taxon>Bacteria</taxon>
        <taxon>Bacillati</taxon>
        <taxon>Bacillota</taxon>
        <taxon>Clostridia</taxon>
        <taxon>Peptostreptococcales</taxon>
        <taxon>Peptostreptococcaceae</taxon>
        <taxon>Paraclostridium</taxon>
    </lineage>
</organism>
<dbReference type="AlphaFoldDB" id="A0A0A8W2J6"/>
<sequence length="56" mass="5844">MAYKINDACISCGACEPECPVSCISAGDDKYVIDPDVCIECGTCNSVCPVDAPQPE</sequence>
<evidence type="ECO:0000313" key="9">
    <source>
        <dbReference type="EMBL" id="CEQ02483.1"/>
    </source>
</evidence>
<name>A0A0A8W2J6_PARSO</name>
<dbReference type="GO" id="GO:0009055">
    <property type="term" value="F:electron transfer activity"/>
    <property type="evidence" value="ECO:0007669"/>
    <property type="project" value="UniProtKB-UniRule"/>
</dbReference>
<evidence type="ECO:0000256" key="6">
    <source>
        <dbReference type="ARBA" id="ARBA00023004"/>
    </source>
</evidence>
<dbReference type="RefSeq" id="WP_021429849.1">
    <property type="nucleotide sequence ID" value="NZ_BDJI01000002.1"/>
</dbReference>
<reference evidence="9 10" key="1">
    <citation type="submission" date="2015-01" db="EMBL/GenBank/DDBJ databases">
        <authorList>
            <person name="Aslett A.Martin."/>
            <person name="De Silva Nishadi"/>
        </authorList>
    </citation>
    <scope>NUCLEOTIDE SEQUENCE [LARGE SCALE GENOMIC DNA]</scope>
    <source>
        <strain evidence="9 10">R28058</strain>
    </source>
</reference>
<evidence type="ECO:0000256" key="3">
    <source>
        <dbReference type="ARBA" id="ARBA00022485"/>
    </source>
</evidence>
<keyword evidence="5 8" id="KW-0249">Electron transport</keyword>
<dbReference type="PRINTS" id="PR00354">
    <property type="entry name" value="7FE8SFRDOXIN"/>
</dbReference>
<dbReference type="Gene3D" id="3.30.70.20">
    <property type="match status" value="1"/>
</dbReference>
<dbReference type="EMBL" id="CEKZ01000003">
    <property type="protein sequence ID" value="CEQ02483.1"/>
    <property type="molecule type" value="Genomic_DNA"/>
</dbReference>
<keyword evidence="2 8" id="KW-0813">Transport</keyword>
<dbReference type="Pfam" id="PF12838">
    <property type="entry name" value="Fer4_7"/>
    <property type="match status" value="1"/>
</dbReference>
<dbReference type="SUPFAM" id="SSF54862">
    <property type="entry name" value="4Fe-4S ferredoxins"/>
    <property type="match status" value="1"/>
</dbReference>
<dbReference type="Proteomes" id="UP000049127">
    <property type="component" value="Unassembled WGS sequence"/>
</dbReference>
<gene>
    <name evidence="9" type="primary">fdxA_1</name>
    <name evidence="9" type="ORF">R28058_02161</name>
</gene>
<comment type="cofactor">
    <cofactor evidence="1 8">
        <name>[4Fe-4S] cluster</name>
        <dbReference type="ChEBI" id="CHEBI:49883"/>
    </cofactor>
</comment>
<dbReference type="InterPro" id="IPR017896">
    <property type="entry name" value="4Fe4S_Fe-S-bd"/>
</dbReference>
<keyword evidence="7 8" id="KW-0411">Iron-sulfur</keyword>
<dbReference type="InterPro" id="IPR017900">
    <property type="entry name" value="4Fe4S_Fe_S_CS"/>
</dbReference>
<dbReference type="PROSITE" id="PS00198">
    <property type="entry name" value="4FE4S_FER_1"/>
    <property type="match status" value="1"/>
</dbReference>
<keyword evidence="6 8" id="KW-0408">Iron</keyword>
<comment type="function">
    <text evidence="8">Ferredoxins are iron-sulfur proteins that transfer electrons in a wide variety of metabolic reactions.</text>
</comment>
<evidence type="ECO:0000256" key="7">
    <source>
        <dbReference type="ARBA" id="ARBA00023014"/>
    </source>
</evidence>
<evidence type="ECO:0000256" key="5">
    <source>
        <dbReference type="ARBA" id="ARBA00022982"/>
    </source>
</evidence>
<evidence type="ECO:0000256" key="4">
    <source>
        <dbReference type="ARBA" id="ARBA00022723"/>
    </source>
</evidence>
<accession>A0A0A8W2J6</accession>
<dbReference type="KEGG" id="psor:RSJ16_03895"/>
<dbReference type="GO" id="GO:0046872">
    <property type="term" value="F:metal ion binding"/>
    <property type="evidence" value="ECO:0007669"/>
    <property type="project" value="UniProtKB-UniRule"/>
</dbReference>
<keyword evidence="4 8" id="KW-0479">Metal-binding</keyword>
<evidence type="ECO:0000256" key="2">
    <source>
        <dbReference type="ARBA" id="ARBA00022448"/>
    </source>
</evidence>
<protein>
    <recommendedName>
        <fullName evidence="8">Ferredoxin</fullName>
    </recommendedName>
</protein>
<dbReference type="GeneID" id="67471811"/>
<dbReference type="GO" id="GO:0051539">
    <property type="term" value="F:4 iron, 4 sulfur cluster binding"/>
    <property type="evidence" value="ECO:0007669"/>
    <property type="project" value="UniProtKB-UniRule"/>
</dbReference>
<dbReference type="OrthoDB" id="9803397at2"/>
<proteinExistence type="predicted"/>